<dbReference type="SUPFAM" id="SSF53137">
    <property type="entry name" value="Translational machinery components"/>
    <property type="match status" value="1"/>
</dbReference>
<evidence type="ECO:0000313" key="5">
    <source>
        <dbReference type="EMBL" id="VTZ71557.1"/>
    </source>
</evidence>
<keyword evidence="2 4" id="KW-0689">Ribosomal protein</keyword>
<gene>
    <name evidence="5" type="ORF">PY17X_0113300</name>
    <name evidence="4" type="ORF">PYYM_0112700</name>
</gene>
<dbReference type="GO" id="GO:0008097">
    <property type="term" value="F:5S rRNA binding"/>
    <property type="evidence" value="ECO:0007669"/>
    <property type="project" value="TreeGrafter"/>
</dbReference>
<proteinExistence type="inferred from homology"/>
<dbReference type="GeneID" id="3806765"/>
<dbReference type="CDD" id="cd00432">
    <property type="entry name" value="Ribosomal_L18_L5e"/>
    <property type="match status" value="1"/>
</dbReference>
<evidence type="ECO:0000256" key="3">
    <source>
        <dbReference type="ARBA" id="ARBA00023274"/>
    </source>
</evidence>
<protein>
    <submittedName>
        <fullName evidence="5">50S ribosomal protein L18, apicoplast, putative</fullName>
    </submittedName>
    <submittedName>
        <fullName evidence="4">Apicoplast ribosomal protein L18, putative</fullName>
    </submittedName>
</protein>
<evidence type="ECO:0000313" key="6">
    <source>
        <dbReference type="Proteomes" id="UP000072874"/>
    </source>
</evidence>
<dbReference type="VEuPathDB" id="PlasmoDB:PY01671"/>
<dbReference type="PANTHER" id="PTHR12899">
    <property type="entry name" value="39S RIBOSOMAL PROTEIN L18, MITOCHONDRIAL"/>
    <property type="match status" value="1"/>
</dbReference>
<dbReference type="GO" id="GO:1990904">
    <property type="term" value="C:ribonucleoprotein complex"/>
    <property type="evidence" value="ECO:0007669"/>
    <property type="project" value="UniProtKB-KW"/>
</dbReference>
<dbReference type="OMA" id="NRVVNNG"/>
<dbReference type="EMBL" id="LK934629">
    <property type="protein sequence ID" value="CDU15962.1"/>
    <property type="molecule type" value="Genomic_DNA"/>
</dbReference>
<dbReference type="KEGG" id="pyo:PY17X_0113300"/>
<reference evidence="4" key="3">
    <citation type="submission" date="2014-05" db="EMBL/GenBank/DDBJ databases">
        <authorList>
            <person name="Aslett A.Martin."/>
            <person name="De Silva Nishadi"/>
        </authorList>
    </citation>
    <scope>NUCLEOTIDE SEQUENCE</scope>
    <source>
        <strain evidence="4">YM</strain>
    </source>
</reference>
<dbReference type="VEuPathDB" id="PlasmoDB:Py17XNL_000104787"/>
<dbReference type="Gene3D" id="3.30.420.100">
    <property type="match status" value="1"/>
</dbReference>
<dbReference type="OrthoDB" id="309483at2759"/>
<dbReference type="AlphaFoldDB" id="A0A077XZB2"/>
<dbReference type="GO" id="GO:0006412">
    <property type="term" value="P:translation"/>
    <property type="evidence" value="ECO:0007669"/>
    <property type="project" value="InterPro"/>
</dbReference>
<comment type="similarity">
    <text evidence="1">Belongs to the universal ribosomal protein uL18 family.</text>
</comment>
<dbReference type="InterPro" id="IPR005484">
    <property type="entry name" value="Ribosomal_uL18_bac/plant/anim"/>
</dbReference>
<evidence type="ECO:0000313" key="7">
    <source>
        <dbReference type="Proteomes" id="UP000072904"/>
    </source>
</evidence>
<dbReference type="GO" id="GO:0003735">
    <property type="term" value="F:structural constituent of ribosome"/>
    <property type="evidence" value="ECO:0007669"/>
    <property type="project" value="InterPro"/>
</dbReference>
<dbReference type="RefSeq" id="XP_022811272.1">
    <property type="nucleotide sequence ID" value="XM_022957855.1"/>
</dbReference>
<dbReference type="GO" id="GO:0005840">
    <property type="term" value="C:ribosome"/>
    <property type="evidence" value="ECO:0007669"/>
    <property type="project" value="UniProtKB-KW"/>
</dbReference>
<reference evidence="6 7" key="1">
    <citation type="journal article" date="2014" name="BMC Biol.">
        <title>A comprehensive evaluation of rodent malaria parasite genomes and gene expression.</title>
        <authorList>
            <person name="Otto T.D."/>
            <person name="Bohme U."/>
            <person name="Jackson A.P."/>
            <person name="Hunt M."/>
            <person name="Franke-Fayard B."/>
            <person name="Hoeijmakers W.A."/>
            <person name="Religa A.A."/>
            <person name="Robertson L."/>
            <person name="Sanders M."/>
            <person name="Ogun S.A."/>
            <person name="Cunningham D."/>
            <person name="Erhart A."/>
            <person name="Billker O."/>
            <person name="Khan S.M."/>
            <person name="Stunnenberg H.G."/>
            <person name="Langhorne J."/>
            <person name="Holder A.A."/>
            <person name="Waters A.P."/>
            <person name="Newbold C.I."/>
            <person name="Pain A."/>
            <person name="Berriman M."/>
            <person name="Janse C.J."/>
        </authorList>
    </citation>
    <scope>NUCLEOTIDE SEQUENCE [LARGE SCALE GENOMIC DNA]</scope>
    <source>
        <strain evidence="5 6">17X</strain>
        <strain evidence="4 7">YM</strain>
    </source>
</reference>
<dbReference type="EMBL" id="LM993655">
    <property type="protein sequence ID" value="VTZ71557.1"/>
    <property type="molecule type" value="Genomic_DNA"/>
</dbReference>
<accession>A0A077XZB2</accession>
<dbReference type="VEuPathDB" id="PlasmoDB:PYYM_0112700"/>
<evidence type="ECO:0000313" key="4">
    <source>
        <dbReference type="EMBL" id="CDU15962.1"/>
    </source>
</evidence>
<reference evidence="5" key="4">
    <citation type="submission" date="2019-05" db="EMBL/GenBank/DDBJ databases">
        <authorList>
            <consortium name="Pathogen Informatics"/>
        </authorList>
    </citation>
    <scope>NUCLEOTIDE SEQUENCE</scope>
    <source>
        <strain evidence="5">17X</strain>
    </source>
</reference>
<keyword evidence="3" id="KW-0687">Ribonucleoprotein</keyword>
<dbReference type="VEuPathDB" id="PlasmoDB:PY17X_0113300"/>
<sequence length="212" mass="24431">MRISVLLVPIFLYFICAIKCFTINKKPPLYKSFLIGLSLKTKKQNSETNIPTRAKRKDRRRVKNEILQQLIDEHVANKNVEKDEDTKRGIINNLDVDKEILEGKRIPRMRIKNTNNHIYASIIDDYKKHILCFICSRDPNLSSILGTYINKKTNRIINDGKSIKSAWEIGKIIGKKALNKGIYRVKFDRGIYKYEGKVEALAEGARAIGLIL</sequence>
<dbReference type="PANTHER" id="PTHR12899:SF3">
    <property type="entry name" value="LARGE RIBOSOMAL SUBUNIT PROTEIN UL18M"/>
    <property type="match status" value="1"/>
</dbReference>
<reference evidence="5" key="2">
    <citation type="submission" date="2014-05" db="EMBL/GenBank/DDBJ databases">
        <authorList>
            <person name="Aslett M.A."/>
            <person name="De Silva N."/>
        </authorList>
    </citation>
    <scope>NUCLEOTIDE SEQUENCE</scope>
    <source>
        <strain evidence="5">17X</strain>
    </source>
</reference>
<dbReference type="InterPro" id="IPR057268">
    <property type="entry name" value="Ribosomal_L18"/>
</dbReference>
<dbReference type="Proteomes" id="UP000072874">
    <property type="component" value="Chromosome 1"/>
</dbReference>
<dbReference type="Proteomes" id="UP000072904">
    <property type="component" value="Chromosome 1"/>
</dbReference>
<dbReference type="GO" id="GO:0005737">
    <property type="term" value="C:cytoplasm"/>
    <property type="evidence" value="ECO:0007669"/>
    <property type="project" value="UniProtKB-ARBA"/>
</dbReference>
<name>A0A077XZB2_PLAYE</name>
<evidence type="ECO:0000256" key="2">
    <source>
        <dbReference type="ARBA" id="ARBA00022980"/>
    </source>
</evidence>
<organism evidence="4 7">
    <name type="scientific">Plasmodium yoelii</name>
    <dbReference type="NCBI Taxonomy" id="5861"/>
    <lineage>
        <taxon>Eukaryota</taxon>
        <taxon>Sar</taxon>
        <taxon>Alveolata</taxon>
        <taxon>Apicomplexa</taxon>
        <taxon>Aconoidasida</taxon>
        <taxon>Haemosporida</taxon>
        <taxon>Plasmodiidae</taxon>
        <taxon>Plasmodium</taxon>
        <taxon>Plasmodium (Vinckeia)</taxon>
    </lineage>
</organism>
<dbReference type="Pfam" id="PF00861">
    <property type="entry name" value="Ribosomal_L18p"/>
    <property type="match status" value="1"/>
</dbReference>
<evidence type="ECO:0000256" key="1">
    <source>
        <dbReference type="ARBA" id="ARBA00007116"/>
    </source>
</evidence>